<keyword evidence="7" id="KW-0274">FAD</keyword>
<evidence type="ECO:0000313" key="11">
    <source>
        <dbReference type="EMBL" id="TQM65183.1"/>
    </source>
</evidence>
<dbReference type="SUPFAM" id="SSF143631">
    <property type="entry name" value="ApbE-like"/>
    <property type="match status" value="1"/>
</dbReference>
<dbReference type="EC" id="2.7.1.180" evidence="2"/>
<dbReference type="AlphaFoldDB" id="A0A543I3L3"/>
<dbReference type="InterPro" id="IPR024932">
    <property type="entry name" value="ApbE"/>
</dbReference>
<evidence type="ECO:0000256" key="3">
    <source>
        <dbReference type="ARBA" id="ARBA00016337"/>
    </source>
</evidence>
<evidence type="ECO:0000256" key="10">
    <source>
        <dbReference type="ARBA" id="ARBA00048540"/>
    </source>
</evidence>
<dbReference type="PANTHER" id="PTHR30040:SF2">
    <property type="entry name" value="FAD:PROTEIN FMN TRANSFERASE"/>
    <property type="match status" value="1"/>
</dbReference>
<dbReference type="PANTHER" id="PTHR30040">
    <property type="entry name" value="THIAMINE BIOSYNTHESIS LIPOPROTEIN APBE"/>
    <property type="match status" value="1"/>
</dbReference>
<comment type="cofactor">
    <cofactor evidence="1">
        <name>Mg(2+)</name>
        <dbReference type="ChEBI" id="CHEBI:18420"/>
    </cofactor>
</comment>
<dbReference type="GO" id="GO:0046872">
    <property type="term" value="F:metal ion binding"/>
    <property type="evidence" value="ECO:0007669"/>
    <property type="project" value="UniProtKB-KW"/>
</dbReference>
<dbReference type="EMBL" id="VFPM01000001">
    <property type="protein sequence ID" value="TQM65183.1"/>
    <property type="molecule type" value="Genomic_DNA"/>
</dbReference>
<protein>
    <recommendedName>
        <fullName evidence="3">FAD:protein FMN transferase</fullName>
        <ecNumber evidence="2">2.7.1.180</ecNumber>
    </recommendedName>
    <alternativeName>
        <fullName evidence="9">Flavin transferase</fullName>
    </alternativeName>
</protein>
<evidence type="ECO:0000256" key="8">
    <source>
        <dbReference type="ARBA" id="ARBA00022842"/>
    </source>
</evidence>
<evidence type="ECO:0000256" key="9">
    <source>
        <dbReference type="ARBA" id="ARBA00031306"/>
    </source>
</evidence>
<keyword evidence="12" id="KW-1185">Reference proteome</keyword>
<evidence type="ECO:0000313" key="12">
    <source>
        <dbReference type="Proteomes" id="UP000316747"/>
    </source>
</evidence>
<dbReference type="Proteomes" id="UP000316747">
    <property type="component" value="Unassembled WGS sequence"/>
</dbReference>
<dbReference type="InterPro" id="IPR003374">
    <property type="entry name" value="ApbE-like_sf"/>
</dbReference>
<gene>
    <name evidence="11" type="ORF">FBY41_1569</name>
</gene>
<accession>A0A543I3L3</accession>
<dbReference type="GO" id="GO:0016740">
    <property type="term" value="F:transferase activity"/>
    <property type="evidence" value="ECO:0007669"/>
    <property type="project" value="UniProtKB-KW"/>
</dbReference>
<dbReference type="RefSeq" id="WP_260439620.1">
    <property type="nucleotide sequence ID" value="NZ_VFPM01000001.1"/>
</dbReference>
<proteinExistence type="predicted"/>
<evidence type="ECO:0000256" key="5">
    <source>
        <dbReference type="ARBA" id="ARBA00022679"/>
    </source>
</evidence>
<evidence type="ECO:0000256" key="6">
    <source>
        <dbReference type="ARBA" id="ARBA00022723"/>
    </source>
</evidence>
<keyword evidence="11" id="KW-0449">Lipoprotein</keyword>
<evidence type="ECO:0000256" key="1">
    <source>
        <dbReference type="ARBA" id="ARBA00001946"/>
    </source>
</evidence>
<evidence type="ECO:0000256" key="7">
    <source>
        <dbReference type="ARBA" id="ARBA00022827"/>
    </source>
</evidence>
<dbReference type="Gene3D" id="3.10.520.10">
    <property type="entry name" value="ApbE-like domains"/>
    <property type="match status" value="1"/>
</dbReference>
<sequence length="315" mass="32624">MSTPATLARPVMVPLEAFGTTNQLLVTHPAVADDAAQMALAHLADVDLAVSRFRPDSEVSRVAARAEHGAVDAFVTTTFTAYLGAALRAARLTGGLVDPTVGSAVVATGYDADIALVRQRGTFQRTRIASVPRWHTVHLNPSARRVEVARGTLLDLGASAKAHAADTVAAMLADALPGGFLVNLGGDIAVGGEPPRGGWSIGIDDAAGRTLQVVTSVGQAVATSSTQRRAWLGDDGPHHHIVDPRTGRTAATVWAQVSCAGATCLEANAASTAAIILGEDAPEWLVSQRIPARLDGVDGRLVRTPGWPDPDVRAA</sequence>
<evidence type="ECO:0000256" key="2">
    <source>
        <dbReference type="ARBA" id="ARBA00011955"/>
    </source>
</evidence>
<evidence type="ECO:0000256" key="4">
    <source>
        <dbReference type="ARBA" id="ARBA00022630"/>
    </source>
</evidence>
<keyword evidence="8" id="KW-0460">Magnesium</keyword>
<keyword evidence="5" id="KW-0808">Transferase</keyword>
<dbReference type="Pfam" id="PF02424">
    <property type="entry name" value="ApbE"/>
    <property type="match status" value="1"/>
</dbReference>
<keyword evidence="4" id="KW-0285">Flavoprotein</keyword>
<name>A0A543I3L3_9MICO</name>
<keyword evidence="6" id="KW-0479">Metal-binding</keyword>
<comment type="catalytic activity">
    <reaction evidence="10">
        <text>L-threonyl-[protein] + FAD = FMN-L-threonyl-[protein] + AMP + H(+)</text>
        <dbReference type="Rhea" id="RHEA:36847"/>
        <dbReference type="Rhea" id="RHEA-COMP:11060"/>
        <dbReference type="Rhea" id="RHEA-COMP:11061"/>
        <dbReference type="ChEBI" id="CHEBI:15378"/>
        <dbReference type="ChEBI" id="CHEBI:30013"/>
        <dbReference type="ChEBI" id="CHEBI:57692"/>
        <dbReference type="ChEBI" id="CHEBI:74257"/>
        <dbReference type="ChEBI" id="CHEBI:456215"/>
        <dbReference type="EC" id="2.7.1.180"/>
    </reaction>
</comment>
<reference evidence="11 12" key="1">
    <citation type="submission" date="2019-06" db="EMBL/GenBank/DDBJ databases">
        <title>Genome sequencing of plant associated microbes to promote plant fitness in Sorghum bicolor and Oryza sativa.</title>
        <authorList>
            <person name="Coleman-Derr D."/>
        </authorList>
    </citation>
    <scope>NUCLEOTIDE SEQUENCE [LARGE SCALE GENOMIC DNA]</scope>
    <source>
        <strain evidence="11 12">KV-663</strain>
    </source>
</reference>
<comment type="caution">
    <text evidence="11">The sequence shown here is derived from an EMBL/GenBank/DDBJ whole genome shotgun (WGS) entry which is preliminary data.</text>
</comment>
<organism evidence="11 12">
    <name type="scientific">Humibacillus xanthopallidus</name>
    <dbReference type="NCBI Taxonomy" id="412689"/>
    <lineage>
        <taxon>Bacteria</taxon>
        <taxon>Bacillati</taxon>
        <taxon>Actinomycetota</taxon>
        <taxon>Actinomycetes</taxon>
        <taxon>Micrococcales</taxon>
        <taxon>Intrasporangiaceae</taxon>
        <taxon>Humibacillus</taxon>
    </lineage>
</organism>